<gene>
    <name evidence="10" type="primary">ispE</name>
    <name evidence="13" type="ORF">FSZ31_09310</name>
</gene>
<protein>
    <recommendedName>
        <fullName evidence="3 10">4-diphosphocytidyl-2-C-methyl-D-erythritol kinase</fullName>
        <shortName evidence="10">CMK</shortName>
        <ecNumber evidence="2 10">2.7.1.148</ecNumber>
    </recommendedName>
    <alternativeName>
        <fullName evidence="9 10">4-(cytidine-5'-diphospho)-2-C-methyl-D-erythritol kinase</fullName>
    </alternativeName>
</protein>
<evidence type="ECO:0000256" key="10">
    <source>
        <dbReference type="HAMAP-Rule" id="MF_00061"/>
    </source>
</evidence>
<dbReference type="HAMAP" id="MF_00061">
    <property type="entry name" value="IspE"/>
    <property type="match status" value="1"/>
</dbReference>
<dbReference type="RefSeq" id="WP_147123281.1">
    <property type="nucleotide sequence ID" value="NZ_VOPY01000002.1"/>
</dbReference>
<dbReference type="PANTHER" id="PTHR43527">
    <property type="entry name" value="4-DIPHOSPHOCYTIDYL-2-C-METHYL-D-ERYTHRITOL KINASE, CHLOROPLASTIC"/>
    <property type="match status" value="1"/>
</dbReference>
<evidence type="ECO:0000256" key="7">
    <source>
        <dbReference type="ARBA" id="ARBA00022840"/>
    </source>
</evidence>
<evidence type="ECO:0000256" key="9">
    <source>
        <dbReference type="ARBA" id="ARBA00032554"/>
    </source>
</evidence>
<sequence>MREPAPAKLNLALHVRERRADGYHALETLFAFVDQGDVVSVAPGDGLSLALTGPFACDLGSGDDNLVLRAARLLQSQAGIAKGAALTLDKRLPVASGIGGGSADAAATLRLLDRFWGLDLGIEGLMPIAAALGSDVPACLLGRTAIGTGRGEHLVPIANDLAGTPVLIANPGVALSTAAVFAQWDGVDRGALAAGEVSDIIAHGRNDLTTPAQELTRDINRLLDALIGSGASFARMSGSGATCFALYESDVLRDRASRAMSQDHPHYWTMACRLT</sequence>
<keyword evidence="6 10" id="KW-0418">Kinase</keyword>
<comment type="pathway">
    <text evidence="10">Isoprenoid biosynthesis; isopentenyl diphosphate biosynthesis via DXP pathway; isopentenyl diphosphate from 1-deoxy-D-xylulose 5-phosphate: step 3/6.</text>
</comment>
<comment type="caution">
    <text evidence="13">The sequence shown here is derived from an EMBL/GenBank/DDBJ whole genome shotgun (WGS) entry which is preliminary data.</text>
</comment>
<feature type="active site" evidence="10">
    <location>
        <position position="135"/>
    </location>
</feature>
<dbReference type="EMBL" id="VOPY01000002">
    <property type="protein sequence ID" value="TXC69329.1"/>
    <property type="molecule type" value="Genomic_DNA"/>
</dbReference>
<dbReference type="InterPro" id="IPR014721">
    <property type="entry name" value="Ribsml_uS5_D2-typ_fold_subgr"/>
</dbReference>
<dbReference type="InterPro" id="IPR006204">
    <property type="entry name" value="GHMP_kinase_N_dom"/>
</dbReference>
<evidence type="ECO:0000259" key="11">
    <source>
        <dbReference type="Pfam" id="PF00288"/>
    </source>
</evidence>
<dbReference type="Pfam" id="PF08544">
    <property type="entry name" value="GHMP_kinases_C"/>
    <property type="match status" value="1"/>
</dbReference>
<dbReference type="GO" id="GO:0005524">
    <property type="term" value="F:ATP binding"/>
    <property type="evidence" value="ECO:0007669"/>
    <property type="project" value="UniProtKB-UniRule"/>
</dbReference>
<dbReference type="PANTHER" id="PTHR43527:SF2">
    <property type="entry name" value="4-DIPHOSPHOCYTIDYL-2-C-METHYL-D-ERYTHRITOL KINASE, CHLOROPLASTIC"/>
    <property type="match status" value="1"/>
</dbReference>
<dbReference type="InterPro" id="IPR020568">
    <property type="entry name" value="Ribosomal_Su5_D2-typ_SF"/>
</dbReference>
<dbReference type="GO" id="GO:0050515">
    <property type="term" value="F:4-(cytidine 5'-diphospho)-2-C-methyl-D-erythritol kinase activity"/>
    <property type="evidence" value="ECO:0007669"/>
    <property type="project" value="UniProtKB-UniRule"/>
</dbReference>
<name>A0A5C6U8V1_9SPHN</name>
<evidence type="ECO:0000256" key="3">
    <source>
        <dbReference type="ARBA" id="ARBA00017473"/>
    </source>
</evidence>
<keyword evidence="8 10" id="KW-0414">Isoprene biosynthesis</keyword>
<dbReference type="SUPFAM" id="SSF54211">
    <property type="entry name" value="Ribosomal protein S5 domain 2-like"/>
    <property type="match status" value="1"/>
</dbReference>
<dbReference type="NCBIfam" id="NF011202">
    <property type="entry name" value="PRK14608.1"/>
    <property type="match status" value="1"/>
</dbReference>
<keyword evidence="14" id="KW-1185">Reference proteome</keyword>
<evidence type="ECO:0000256" key="4">
    <source>
        <dbReference type="ARBA" id="ARBA00022679"/>
    </source>
</evidence>
<comment type="function">
    <text evidence="10">Catalyzes the phosphorylation of the position 2 hydroxy group of 4-diphosphocytidyl-2C-methyl-D-erythritol.</text>
</comment>
<dbReference type="Gene3D" id="3.30.70.890">
    <property type="entry name" value="GHMP kinase, C-terminal domain"/>
    <property type="match status" value="1"/>
</dbReference>
<evidence type="ECO:0000256" key="6">
    <source>
        <dbReference type="ARBA" id="ARBA00022777"/>
    </source>
</evidence>
<keyword evidence="5 10" id="KW-0547">Nucleotide-binding</keyword>
<dbReference type="OrthoDB" id="9809438at2"/>
<keyword evidence="4 10" id="KW-0808">Transferase</keyword>
<feature type="domain" description="GHMP kinase N-terminal" evidence="11">
    <location>
        <begin position="65"/>
        <end position="142"/>
    </location>
</feature>
<evidence type="ECO:0000313" key="14">
    <source>
        <dbReference type="Proteomes" id="UP000321129"/>
    </source>
</evidence>
<dbReference type="EC" id="2.7.1.148" evidence="2 10"/>
<comment type="similarity">
    <text evidence="1 10">Belongs to the GHMP kinase family. IspE subfamily.</text>
</comment>
<dbReference type="GO" id="GO:0019288">
    <property type="term" value="P:isopentenyl diphosphate biosynthetic process, methylerythritol 4-phosphate pathway"/>
    <property type="evidence" value="ECO:0007669"/>
    <property type="project" value="UniProtKB-UniRule"/>
</dbReference>
<dbReference type="PIRSF" id="PIRSF010376">
    <property type="entry name" value="IspE"/>
    <property type="match status" value="1"/>
</dbReference>
<organism evidence="13 14">
    <name type="scientific">Flavisphingopyxis soli</name>
    <dbReference type="NCBI Taxonomy" id="2601267"/>
    <lineage>
        <taxon>Bacteria</taxon>
        <taxon>Pseudomonadati</taxon>
        <taxon>Pseudomonadota</taxon>
        <taxon>Alphaproteobacteria</taxon>
        <taxon>Sphingomonadales</taxon>
        <taxon>Sphingopyxidaceae</taxon>
        <taxon>Flavisphingopyxis</taxon>
    </lineage>
</organism>
<dbReference type="SUPFAM" id="SSF55060">
    <property type="entry name" value="GHMP Kinase, C-terminal domain"/>
    <property type="match status" value="1"/>
</dbReference>
<proteinExistence type="inferred from homology"/>
<dbReference type="InterPro" id="IPR013750">
    <property type="entry name" value="GHMP_kinase_C_dom"/>
</dbReference>
<accession>A0A5C6U8V1</accession>
<dbReference type="Proteomes" id="UP000321129">
    <property type="component" value="Unassembled WGS sequence"/>
</dbReference>
<reference evidence="13 14" key="1">
    <citation type="submission" date="2019-08" db="EMBL/GenBank/DDBJ databases">
        <title>Sphingorhabdus soil sp. nov., isolated from arctic soil.</title>
        <authorList>
            <person name="Liu Y."/>
        </authorList>
    </citation>
    <scope>NUCLEOTIDE SEQUENCE [LARGE SCALE GENOMIC DNA]</scope>
    <source>
        <strain evidence="13 14">D-2Q-5-6</strain>
    </source>
</reference>
<evidence type="ECO:0000256" key="1">
    <source>
        <dbReference type="ARBA" id="ARBA00009684"/>
    </source>
</evidence>
<dbReference type="InterPro" id="IPR004424">
    <property type="entry name" value="IspE"/>
</dbReference>
<dbReference type="Gene3D" id="3.30.230.10">
    <property type="match status" value="1"/>
</dbReference>
<dbReference type="Pfam" id="PF00288">
    <property type="entry name" value="GHMP_kinases_N"/>
    <property type="match status" value="1"/>
</dbReference>
<evidence type="ECO:0000256" key="5">
    <source>
        <dbReference type="ARBA" id="ARBA00022741"/>
    </source>
</evidence>
<evidence type="ECO:0000256" key="2">
    <source>
        <dbReference type="ARBA" id="ARBA00012052"/>
    </source>
</evidence>
<keyword evidence="7 10" id="KW-0067">ATP-binding</keyword>
<dbReference type="InterPro" id="IPR036554">
    <property type="entry name" value="GHMP_kinase_C_sf"/>
</dbReference>
<feature type="domain" description="GHMP kinase C-terminal" evidence="12">
    <location>
        <begin position="204"/>
        <end position="262"/>
    </location>
</feature>
<comment type="catalytic activity">
    <reaction evidence="10">
        <text>4-CDP-2-C-methyl-D-erythritol + ATP = 4-CDP-2-C-methyl-D-erythritol 2-phosphate + ADP + H(+)</text>
        <dbReference type="Rhea" id="RHEA:18437"/>
        <dbReference type="ChEBI" id="CHEBI:15378"/>
        <dbReference type="ChEBI" id="CHEBI:30616"/>
        <dbReference type="ChEBI" id="CHEBI:57823"/>
        <dbReference type="ChEBI" id="CHEBI:57919"/>
        <dbReference type="ChEBI" id="CHEBI:456216"/>
        <dbReference type="EC" id="2.7.1.148"/>
    </reaction>
</comment>
<evidence type="ECO:0000256" key="8">
    <source>
        <dbReference type="ARBA" id="ARBA00023229"/>
    </source>
</evidence>
<dbReference type="AlphaFoldDB" id="A0A5C6U8V1"/>
<dbReference type="GO" id="GO:0016114">
    <property type="term" value="P:terpenoid biosynthetic process"/>
    <property type="evidence" value="ECO:0007669"/>
    <property type="project" value="UniProtKB-UniRule"/>
</dbReference>
<feature type="binding site" evidence="10">
    <location>
        <begin position="93"/>
        <end position="103"/>
    </location>
    <ligand>
        <name>ATP</name>
        <dbReference type="ChEBI" id="CHEBI:30616"/>
    </ligand>
</feature>
<dbReference type="UniPathway" id="UPA00056">
    <property type="reaction ID" value="UER00094"/>
</dbReference>
<feature type="active site" evidence="10">
    <location>
        <position position="8"/>
    </location>
</feature>
<dbReference type="NCBIfam" id="TIGR00154">
    <property type="entry name" value="ispE"/>
    <property type="match status" value="1"/>
</dbReference>
<evidence type="ECO:0000313" key="13">
    <source>
        <dbReference type="EMBL" id="TXC69329.1"/>
    </source>
</evidence>
<evidence type="ECO:0000259" key="12">
    <source>
        <dbReference type="Pfam" id="PF08544"/>
    </source>
</evidence>